<protein>
    <submittedName>
        <fullName evidence="3">DUF1766-domain-containing protein</fullName>
    </submittedName>
</protein>
<feature type="domain" description="Bacteriophage T5 Orf172 DNA-binding" evidence="2">
    <location>
        <begin position="409"/>
        <end position="544"/>
    </location>
</feature>
<feature type="compositionally biased region" description="Acidic residues" evidence="1">
    <location>
        <begin position="739"/>
        <end position="750"/>
    </location>
</feature>
<dbReference type="OrthoDB" id="2417614at2759"/>
<feature type="region of interest" description="Disordered" evidence="1">
    <location>
        <begin position="107"/>
        <end position="171"/>
    </location>
</feature>
<name>A0A4S2N5D6_9PEZI</name>
<dbReference type="Proteomes" id="UP000298138">
    <property type="component" value="Unassembled WGS sequence"/>
</dbReference>
<feature type="region of interest" description="Disordered" evidence="1">
    <location>
        <begin position="632"/>
        <end position="757"/>
    </location>
</feature>
<dbReference type="InParanoid" id="A0A4S2N5D6"/>
<dbReference type="PANTHER" id="PTHR28094">
    <property type="entry name" value="MEIOTICALLY UP-REGULATED GENE 113 PROTEIN"/>
    <property type="match status" value="1"/>
</dbReference>
<feature type="compositionally biased region" description="Basic residues" evidence="1">
    <location>
        <begin position="704"/>
        <end position="716"/>
    </location>
</feature>
<evidence type="ECO:0000259" key="2">
    <source>
        <dbReference type="SMART" id="SM00974"/>
    </source>
</evidence>
<feature type="region of interest" description="Disordered" evidence="1">
    <location>
        <begin position="252"/>
        <end position="311"/>
    </location>
</feature>
<accession>A0A4S2N5D6</accession>
<gene>
    <name evidence="3" type="ORF">EX30DRAFT_107091</name>
</gene>
<feature type="region of interest" description="Disordered" evidence="1">
    <location>
        <begin position="583"/>
        <end position="602"/>
    </location>
</feature>
<dbReference type="SMART" id="SM00974">
    <property type="entry name" value="T5orf172"/>
    <property type="match status" value="1"/>
</dbReference>
<dbReference type="InterPro" id="IPR053006">
    <property type="entry name" value="Meiosis_regulatory"/>
</dbReference>
<feature type="compositionally biased region" description="Acidic residues" evidence="1">
    <location>
        <begin position="642"/>
        <end position="655"/>
    </location>
</feature>
<reference evidence="3 4" key="1">
    <citation type="submission" date="2019-04" db="EMBL/GenBank/DDBJ databases">
        <title>Comparative genomics and transcriptomics to analyze fruiting body development in filamentous ascomycetes.</title>
        <authorList>
            <consortium name="DOE Joint Genome Institute"/>
            <person name="Lutkenhaus R."/>
            <person name="Traeger S."/>
            <person name="Breuer J."/>
            <person name="Kuo A."/>
            <person name="Lipzen A."/>
            <person name="Pangilinan J."/>
            <person name="Dilworth D."/>
            <person name="Sandor L."/>
            <person name="Poggeler S."/>
            <person name="Barry K."/>
            <person name="Grigoriev I.V."/>
            <person name="Nowrousian M."/>
        </authorList>
    </citation>
    <scope>NUCLEOTIDE SEQUENCE [LARGE SCALE GENOMIC DNA]</scope>
    <source>
        <strain evidence="3 4">CBS 389.68</strain>
    </source>
</reference>
<feature type="compositionally biased region" description="Polar residues" evidence="1">
    <location>
        <begin position="665"/>
        <end position="688"/>
    </location>
</feature>
<dbReference type="EMBL" id="ML220113">
    <property type="protein sequence ID" value="TGZ84431.1"/>
    <property type="molecule type" value="Genomic_DNA"/>
</dbReference>
<feature type="compositionally biased region" description="Basic and acidic residues" evidence="1">
    <location>
        <begin position="265"/>
        <end position="280"/>
    </location>
</feature>
<feature type="region of interest" description="Disordered" evidence="1">
    <location>
        <begin position="191"/>
        <end position="217"/>
    </location>
</feature>
<dbReference type="PANTHER" id="PTHR28094:SF2">
    <property type="entry name" value="BACTERIOPHAGE T5 ORF172 DNA-BINDING DOMAIN-CONTAINING PROTEIN"/>
    <property type="match status" value="1"/>
</dbReference>
<proteinExistence type="predicted"/>
<feature type="region of interest" description="Disordered" evidence="1">
    <location>
        <begin position="451"/>
        <end position="488"/>
    </location>
</feature>
<organism evidence="3 4">
    <name type="scientific">Ascodesmis nigricans</name>
    <dbReference type="NCBI Taxonomy" id="341454"/>
    <lineage>
        <taxon>Eukaryota</taxon>
        <taxon>Fungi</taxon>
        <taxon>Dikarya</taxon>
        <taxon>Ascomycota</taxon>
        <taxon>Pezizomycotina</taxon>
        <taxon>Pezizomycetes</taxon>
        <taxon>Pezizales</taxon>
        <taxon>Ascodesmidaceae</taxon>
        <taxon>Ascodesmis</taxon>
    </lineage>
</organism>
<feature type="region of interest" description="Disordered" evidence="1">
    <location>
        <begin position="367"/>
        <end position="411"/>
    </location>
</feature>
<feature type="compositionally biased region" description="Polar residues" evidence="1">
    <location>
        <begin position="381"/>
        <end position="391"/>
    </location>
</feature>
<sequence length="757" mass="82404">MPFVPATPEAHISLTTTSSHTCAGVTNLGTQCNRSLPANHSPSNPPATGVITTIGNRSLYFCPKHQDQASNIVLRHTASFAHRRALVGRGSLDTLIEQVEVLVGPEVTPGGGRHGNTVRTKVTSETKKVGRADDPFALHHKEDDDDMGLDGTQQQRPPTPPIRYDHPTKPRKKKNLLLRILLGCCCSCLSSSSDSDDDANARKHQNEKNWSERTREAELRQAAAGVVGNSYNQTAPGKKADGKKKTVRMETVPPAPTMPMMVPKGPDDLKGVLKKGDGKGKRAQPVGQTPVTVLSDEEEESESETDKIDTSKLTKEEQRLISLIPPSLPRKAAAKLRTELLRPFSDKDEPGYIYIFWLTDSPLSPFATPSPSPAPSPGAHKNTNILSSTSGGRRLSAYLDPSNNPSGSPRPKLLFKIGRAVNVQRRLHQWSTQCGYNLSLIRYYPHTSATSPAPKLSPGASSSYLSATPTGVASPDLSPGGSPLGRKVPNVNRVERLIHLELGAMPGANPVVTCDGCGKQHKEWFELDASREGVLGVDAVVKKWIAYAEGGPKEAQRVMAANAAIHAAAASNQHYQVKRVGSIKRPQPPKRQQANVNGVVKEKKVFAPPKAASPLATGSGVKMYDRKKLNASYVPPGASEKDSDEDYVASDDDENATPTKKKQSTRPARSPRNNNKQPAKSHTSTPTKQAKKPVNNGNMDTPKKRTPNKVQKRQPRKGNNGDYEYSVDGSGENGRWEEADYDDEWWDEDFDPRKMRN</sequence>
<feature type="compositionally biased region" description="Basic and acidic residues" evidence="1">
    <location>
        <begin position="122"/>
        <end position="142"/>
    </location>
</feature>
<evidence type="ECO:0000256" key="1">
    <source>
        <dbReference type="SAM" id="MobiDB-lite"/>
    </source>
</evidence>
<evidence type="ECO:0000313" key="3">
    <source>
        <dbReference type="EMBL" id="TGZ84431.1"/>
    </source>
</evidence>
<dbReference type="AlphaFoldDB" id="A0A4S2N5D6"/>
<dbReference type="Pfam" id="PF10544">
    <property type="entry name" value="T5orf172"/>
    <property type="match status" value="1"/>
</dbReference>
<feature type="compositionally biased region" description="Basic and acidic residues" evidence="1">
    <location>
        <begin position="199"/>
        <end position="217"/>
    </location>
</feature>
<evidence type="ECO:0000313" key="4">
    <source>
        <dbReference type="Proteomes" id="UP000298138"/>
    </source>
</evidence>
<keyword evidence="4" id="KW-1185">Reference proteome</keyword>
<dbReference type="InterPro" id="IPR018306">
    <property type="entry name" value="Phage_T5_Orf172_DNA-bd"/>
</dbReference>
<feature type="compositionally biased region" description="Polar residues" evidence="1">
    <location>
        <begin position="459"/>
        <end position="471"/>
    </location>
</feature>